<feature type="region of interest" description="Disordered" evidence="1">
    <location>
        <begin position="1"/>
        <end position="38"/>
    </location>
</feature>
<feature type="transmembrane region" description="Helical" evidence="2">
    <location>
        <begin position="351"/>
        <end position="375"/>
    </location>
</feature>
<dbReference type="AlphaFoldDB" id="L1JN72"/>
<keyword evidence="2" id="KW-0472">Membrane</keyword>
<feature type="transmembrane region" description="Helical" evidence="2">
    <location>
        <begin position="180"/>
        <end position="198"/>
    </location>
</feature>
<dbReference type="RefSeq" id="XP_005836620.1">
    <property type="nucleotide sequence ID" value="XM_005836563.1"/>
</dbReference>
<reference evidence="3 5" key="1">
    <citation type="journal article" date="2012" name="Nature">
        <title>Algal genomes reveal evolutionary mosaicism and the fate of nucleomorphs.</title>
        <authorList>
            <consortium name="DOE Joint Genome Institute"/>
            <person name="Curtis B.A."/>
            <person name="Tanifuji G."/>
            <person name="Burki F."/>
            <person name="Gruber A."/>
            <person name="Irimia M."/>
            <person name="Maruyama S."/>
            <person name="Arias M.C."/>
            <person name="Ball S.G."/>
            <person name="Gile G.H."/>
            <person name="Hirakawa Y."/>
            <person name="Hopkins J.F."/>
            <person name="Kuo A."/>
            <person name="Rensing S.A."/>
            <person name="Schmutz J."/>
            <person name="Symeonidi A."/>
            <person name="Elias M."/>
            <person name="Eveleigh R.J."/>
            <person name="Herman E.K."/>
            <person name="Klute M.J."/>
            <person name="Nakayama T."/>
            <person name="Obornik M."/>
            <person name="Reyes-Prieto A."/>
            <person name="Armbrust E.V."/>
            <person name="Aves S.J."/>
            <person name="Beiko R.G."/>
            <person name="Coutinho P."/>
            <person name="Dacks J.B."/>
            <person name="Durnford D.G."/>
            <person name="Fast N.M."/>
            <person name="Green B.R."/>
            <person name="Grisdale C.J."/>
            <person name="Hempel F."/>
            <person name="Henrissat B."/>
            <person name="Hoppner M.P."/>
            <person name="Ishida K."/>
            <person name="Kim E."/>
            <person name="Koreny L."/>
            <person name="Kroth P.G."/>
            <person name="Liu Y."/>
            <person name="Malik S.B."/>
            <person name="Maier U.G."/>
            <person name="McRose D."/>
            <person name="Mock T."/>
            <person name="Neilson J.A."/>
            <person name="Onodera N.T."/>
            <person name="Poole A.M."/>
            <person name="Pritham E.J."/>
            <person name="Richards T.A."/>
            <person name="Rocap G."/>
            <person name="Roy S.W."/>
            <person name="Sarai C."/>
            <person name="Schaack S."/>
            <person name="Shirato S."/>
            <person name="Slamovits C.H."/>
            <person name="Spencer D.F."/>
            <person name="Suzuki S."/>
            <person name="Worden A.Z."/>
            <person name="Zauner S."/>
            <person name="Barry K."/>
            <person name="Bell C."/>
            <person name="Bharti A.K."/>
            <person name="Crow J.A."/>
            <person name="Grimwood J."/>
            <person name="Kramer R."/>
            <person name="Lindquist E."/>
            <person name="Lucas S."/>
            <person name="Salamov A."/>
            <person name="McFadden G.I."/>
            <person name="Lane C.E."/>
            <person name="Keeling P.J."/>
            <person name="Gray M.W."/>
            <person name="Grigoriev I.V."/>
            <person name="Archibald J.M."/>
        </authorList>
    </citation>
    <scope>NUCLEOTIDE SEQUENCE</scope>
    <source>
        <strain evidence="3 5">CCMP2712</strain>
    </source>
</reference>
<dbReference type="PANTHER" id="PTHR19346">
    <property type="entry name" value="SUGAR PHOSPHATE TRANSPORTER DOMAIN-CONTAINING PROTEIN"/>
    <property type="match status" value="1"/>
</dbReference>
<feature type="transmembrane region" description="Helical" evidence="2">
    <location>
        <begin position="66"/>
        <end position="84"/>
    </location>
</feature>
<dbReference type="OMA" id="AVYIQHQ"/>
<dbReference type="PaxDb" id="55529-EKX49640"/>
<evidence type="ECO:0000256" key="2">
    <source>
        <dbReference type="SAM" id="Phobius"/>
    </source>
</evidence>
<dbReference type="EMBL" id="JH992981">
    <property type="protein sequence ID" value="EKX49640.1"/>
    <property type="molecule type" value="Genomic_DNA"/>
</dbReference>
<evidence type="ECO:0000313" key="4">
    <source>
        <dbReference type="EnsemblProtists" id="EKX49640"/>
    </source>
</evidence>
<dbReference type="InterPro" id="IPR026505">
    <property type="entry name" value="Solute_c_fam_35_mem_F3/F4"/>
</dbReference>
<organism evidence="3">
    <name type="scientific">Guillardia theta (strain CCMP2712)</name>
    <name type="common">Cryptophyte</name>
    <dbReference type="NCBI Taxonomy" id="905079"/>
    <lineage>
        <taxon>Eukaryota</taxon>
        <taxon>Cryptophyceae</taxon>
        <taxon>Pyrenomonadales</taxon>
        <taxon>Geminigeraceae</taxon>
        <taxon>Guillardia</taxon>
    </lineage>
</organism>
<dbReference type="PANTHER" id="PTHR19346:SF4">
    <property type="entry name" value="SUGAR PHOSPHATE TRANSPORTER DOMAIN-CONTAINING PROTEIN"/>
    <property type="match status" value="1"/>
</dbReference>
<reference evidence="5" key="2">
    <citation type="submission" date="2012-11" db="EMBL/GenBank/DDBJ databases">
        <authorList>
            <person name="Kuo A."/>
            <person name="Curtis B.A."/>
            <person name="Tanifuji G."/>
            <person name="Burki F."/>
            <person name="Gruber A."/>
            <person name="Irimia M."/>
            <person name="Maruyama S."/>
            <person name="Arias M.C."/>
            <person name="Ball S.G."/>
            <person name="Gile G.H."/>
            <person name="Hirakawa Y."/>
            <person name="Hopkins J.F."/>
            <person name="Rensing S.A."/>
            <person name="Schmutz J."/>
            <person name="Symeonidi A."/>
            <person name="Elias M."/>
            <person name="Eveleigh R.J."/>
            <person name="Herman E.K."/>
            <person name="Klute M.J."/>
            <person name="Nakayama T."/>
            <person name="Obornik M."/>
            <person name="Reyes-Prieto A."/>
            <person name="Armbrust E.V."/>
            <person name="Aves S.J."/>
            <person name="Beiko R.G."/>
            <person name="Coutinho P."/>
            <person name="Dacks J.B."/>
            <person name="Durnford D.G."/>
            <person name="Fast N.M."/>
            <person name="Green B.R."/>
            <person name="Grisdale C."/>
            <person name="Hempe F."/>
            <person name="Henrissat B."/>
            <person name="Hoppner M.P."/>
            <person name="Ishida K.-I."/>
            <person name="Kim E."/>
            <person name="Koreny L."/>
            <person name="Kroth P.G."/>
            <person name="Liu Y."/>
            <person name="Malik S.-B."/>
            <person name="Maier U.G."/>
            <person name="McRose D."/>
            <person name="Mock T."/>
            <person name="Neilson J.A."/>
            <person name="Onodera N.T."/>
            <person name="Poole A.M."/>
            <person name="Pritham E.J."/>
            <person name="Richards T.A."/>
            <person name="Rocap G."/>
            <person name="Roy S.W."/>
            <person name="Sarai C."/>
            <person name="Schaack S."/>
            <person name="Shirato S."/>
            <person name="Slamovits C.H."/>
            <person name="Spencer D.F."/>
            <person name="Suzuki S."/>
            <person name="Worden A.Z."/>
            <person name="Zauner S."/>
            <person name="Barry K."/>
            <person name="Bell C."/>
            <person name="Bharti A.K."/>
            <person name="Crow J.A."/>
            <person name="Grimwood J."/>
            <person name="Kramer R."/>
            <person name="Lindquist E."/>
            <person name="Lucas S."/>
            <person name="Salamov A."/>
            <person name="McFadden G.I."/>
            <person name="Lane C.E."/>
            <person name="Keeling P.J."/>
            <person name="Gray M.W."/>
            <person name="Grigoriev I.V."/>
            <person name="Archibald J.M."/>
        </authorList>
    </citation>
    <scope>NUCLEOTIDE SEQUENCE</scope>
    <source>
        <strain evidence="5">CCMP2712</strain>
    </source>
</reference>
<dbReference type="InterPro" id="IPR037185">
    <property type="entry name" value="EmrE-like"/>
</dbReference>
<dbReference type="HOGENOM" id="CLU_676967_0_0_1"/>
<feature type="transmembrane region" description="Helical" evidence="2">
    <location>
        <begin position="104"/>
        <end position="128"/>
    </location>
</feature>
<dbReference type="SUPFAM" id="SSF103481">
    <property type="entry name" value="Multidrug resistance efflux transporter EmrE"/>
    <property type="match status" value="1"/>
</dbReference>
<keyword evidence="2" id="KW-1133">Transmembrane helix</keyword>
<name>L1JN72_GUITC</name>
<dbReference type="GeneID" id="17306273"/>
<evidence type="ECO:0000313" key="3">
    <source>
        <dbReference type="EMBL" id="EKX49640.1"/>
    </source>
</evidence>
<dbReference type="EnsemblProtists" id="EKX49640">
    <property type="protein sequence ID" value="EKX49640"/>
    <property type="gene ID" value="GUITHDRAFT_151419"/>
</dbReference>
<keyword evidence="2" id="KW-0812">Transmembrane</keyword>
<gene>
    <name evidence="3" type="ORF">GUITHDRAFT_151419</name>
</gene>
<keyword evidence="5" id="KW-1185">Reference proteome</keyword>
<feature type="transmembrane region" description="Helical" evidence="2">
    <location>
        <begin position="148"/>
        <end position="168"/>
    </location>
</feature>
<dbReference type="eggNOG" id="KOG2765">
    <property type="taxonomic scope" value="Eukaryota"/>
</dbReference>
<evidence type="ECO:0000256" key="1">
    <source>
        <dbReference type="SAM" id="MobiDB-lite"/>
    </source>
</evidence>
<dbReference type="OrthoDB" id="10062838at2759"/>
<evidence type="ECO:0000313" key="5">
    <source>
        <dbReference type="Proteomes" id="UP000011087"/>
    </source>
</evidence>
<dbReference type="Proteomes" id="UP000011087">
    <property type="component" value="Unassembled WGS sequence"/>
</dbReference>
<accession>L1JN72</accession>
<protein>
    <recommendedName>
        <fullName evidence="6">EamA domain-containing protein</fullName>
    </recommendedName>
</protein>
<evidence type="ECO:0008006" key="6">
    <source>
        <dbReference type="Google" id="ProtNLM"/>
    </source>
</evidence>
<reference evidence="4" key="3">
    <citation type="submission" date="2015-06" db="UniProtKB">
        <authorList>
            <consortium name="EnsemblProtists"/>
        </authorList>
    </citation>
    <scope>IDENTIFICATION</scope>
</reference>
<feature type="transmembrane region" description="Helical" evidence="2">
    <location>
        <begin position="309"/>
        <end position="331"/>
    </location>
</feature>
<dbReference type="KEGG" id="gtt:GUITHDRAFT_151419"/>
<sequence>MAAQNNETMNEALLDQVVDSDDRPDTSTEAPSSRRNSDEFRSLDRIALAYHRRELEIASSSWSIPWKRISALFFIALAVATWVTEIEVTKSVLSGVDPYNNPYMLVWMAHNFSMVLGFLMGGITACMIPKSEGRQSLTNMVFRPQGTFLWSSFWLSVLCNLCTWLWFASIPLTDDVVNTVIYQSCCVWCFIISVVILGEKVTVIKVLATICTFSGVAVISSWPCVAKSAAQQVVLGENLWGDTLCLCSAICYALYEVLLKMLGSQANEEEVAHEDESVYGHMSYVPLQDSLEGLRSASSLGFMVGWMGLWNLTLLWAPAAILHFSGYTTFVLPHEDVLPYLLLDCFLEGAYLVWLAIAIALSSPLFVTIGTVLAIPASAAADTFLHGITCPLLSFVGGGNGQELCRA</sequence>
<proteinExistence type="predicted"/>